<dbReference type="RefSeq" id="XP_030226391.1">
    <property type="nucleotide sequence ID" value="XM_030370531.1"/>
</dbReference>
<dbReference type="GeneID" id="115553959"/>
<feature type="compositionally biased region" description="Polar residues" evidence="1">
    <location>
        <begin position="47"/>
        <end position="56"/>
    </location>
</feature>
<dbReference type="Ensembl" id="ENSGMOT00000048202.1">
    <property type="protein sequence ID" value="ENSGMOP00000032468.1"/>
    <property type="gene ID" value="ENSGMOG00000036716.1"/>
</dbReference>
<keyword evidence="3" id="KW-1185">Reference proteome</keyword>
<feature type="region of interest" description="Disordered" evidence="1">
    <location>
        <begin position="393"/>
        <end position="462"/>
    </location>
</feature>
<evidence type="ECO:0000313" key="3">
    <source>
        <dbReference type="Proteomes" id="UP000694546"/>
    </source>
</evidence>
<organism evidence="2 3">
    <name type="scientific">Gadus morhua</name>
    <name type="common">Atlantic cod</name>
    <dbReference type="NCBI Taxonomy" id="8049"/>
    <lineage>
        <taxon>Eukaryota</taxon>
        <taxon>Metazoa</taxon>
        <taxon>Chordata</taxon>
        <taxon>Craniata</taxon>
        <taxon>Vertebrata</taxon>
        <taxon>Euteleostomi</taxon>
        <taxon>Actinopterygii</taxon>
        <taxon>Neopterygii</taxon>
        <taxon>Teleostei</taxon>
        <taxon>Neoteleostei</taxon>
        <taxon>Acanthomorphata</taxon>
        <taxon>Zeiogadaria</taxon>
        <taxon>Gadariae</taxon>
        <taxon>Gadiformes</taxon>
        <taxon>Gadoidei</taxon>
        <taxon>Gadidae</taxon>
        <taxon>Gadus</taxon>
    </lineage>
</organism>
<feature type="compositionally biased region" description="Low complexity" evidence="1">
    <location>
        <begin position="298"/>
        <end position="307"/>
    </location>
</feature>
<sequence>MGSSESKLSVASTPKPEPEAHRCIQTLRHSEVMDPRSPSSRIDRTPIQVTGPFSKTSVEENNECPQQSFDPRSPTIGVVRTPARNAMRETVDSFACRLGRLFYSEVSDQVPQGNFLPPCLNVEEEEVMEGEGAVGNEQSSGEPLLSRQPSKTLTAMAEHATLLTTPVLPVDCVGSSSPFVILEKAEEEAHMNTEDLSVEEAEEAKESPLHKRLSMSLITCHEGASPAQIFTEVEVHVGPTSPLAKAATTEEHIHSSVVPAVTIDAEAPPCPAQVSSLDVAAVDDSPVVPTSPERPEEAAQAPAGEQPSTDAPQFAAATLSLPVASCPAPSRDQPRPCTGIQCPTFDPRSPSQVVFKPQWLGKGFGTAGLRARGVRASKGGSSPLAVRVTVNNVNNENKGKSTKTKQKANGLSEGRSPLQMLKNNSPREKQSQMRLKASTPERQRPGQVERRALSVALDQENR</sequence>
<dbReference type="AlphaFoldDB" id="A0A8C5FF95"/>
<feature type="compositionally biased region" description="Basic and acidic residues" evidence="1">
    <location>
        <begin position="439"/>
        <end position="452"/>
    </location>
</feature>
<evidence type="ECO:0000313" key="2">
    <source>
        <dbReference type="Ensembl" id="ENSGMOP00000032468.1"/>
    </source>
</evidence>
<feature type="region of interest" description="Disordered" evidence="1">
    <location>
        <begin position="284"/>
        <end position="311"/>
    </location>
</feature>
<reference evidence="2" key="1">
    <citation type="submission" date="2025-08" db="UniProtKB">
        <authorList>
            <consortium name="Ensembl"/>
        </authorList>
    </citation>
    <scope>IDENTIFICATION</scope>
</reference>
<protein>
    <submittedName>
        <fullName evidence="2">Cell division cycle associated 3</fullName>
    </submittedName>
</protein>
<dbReference type="GeneTree" id="ENSGT00390000017343"/>
<name>A0A8C5FF95_GADMO</name>
<dbReference type="PANTHER" id="PTHR34756:SF1">
    <property type="entry name" value="CELL DIVISION CYCLE-ASSOCIATED PROTEIN 3"/>
    <property type="match status" value="1"/>
</dbReference>
<accession>A0A8C5FF95</accession>
<feature type="compositionally biased region" description="Basic and acidic residues" evidence="1">
    <location>
        <begin position="16"/>
        <end position="34"/>
    </location>
</feature>
<gene>
    <name evidence="2" type="primary">cdca3</name>
</gene>
<reference evidence="2" key="2">
    <citation type="submission" date="2025-09" db="UniProtKB">
        <authorList>
            <consortium name="Ensembl"/>
        </authorList>
    </citation>
    <scope>IDENTIFICATION</scope>
</reference>
<dbReference type="Proteomes" id="UP000694546">
    <property type="component" value="Chromosome 11"/>
</dbReference>
<dbReference type="OMA" id="CPTFDSK"/>
<feature type="compositionally biased region" description="Polar residues" evidence="1">
    <location>
        <begin position="1"/>
        <end position="12"/>
    </location>
</feature>
<dbReference type="InterPro" id="IPR038832">
    <property type="entry name" value="CDCA3"/>
</dbReference>
<dbReference type="PANTHER" id="PTHR34756">
    <property type="entry name" value="CELL DIVISION CYCLE-ASSOCIATED PROTEIN 3"/>
    <property type="match status" value="1"/>
</dbReference>
<evidence type="ECO:0000256" key="1">
    <source>
        <dbReference type="SAM" id="MobiDB-lite"/>
    </source>
</evidence>
<feature type="region of interest" description="Disordered" evidence="1">
    <location>
        <begin position="1"/>
        <end position="77"/>
    </location>
</feature>
<proteinExistence type="predicted"/>
<dbReference type="OrthoDB" id="6337960at2759"/>